<reference evidence="2" key="1">
    <citation type="journal article" date="2014" name="Front. Microbiol.">
        <title>High frequency of phylogenetically diverse reductive dehalogenase-homologous genes in deep subseafloor sedimentary metagenomes.</title>
        <authorList>
            <person name="Kawai M."/>
            <person name="Futagami T."/>
            <person name="Toyoda A."/>
            <person name="Takaki Y."/>
            <person name="Nishi S."/>
            <person name="Hori S."/>
            <person name="Arai W."/>
            <person name="Tsubouchi T."/>
            <person name="Morono Y."/>
            <person name="Uchiyama I."/>
            <person name="Ito T."/>
            <person name="Fujiyama A."/>
            <person name="Inagaki F."/>
            <person name="Takami H."/>
        </authorList>
    </citation>
    <scope>NUCLEOTIDE SEQUENCE</scope>
    <source>
        <strain evidence="2">Expedition CK06-06</strain>
    </source>
</reference>
<keyword evidence="1" id="KW-0812">Transmembrane</keyword>
<evidence type="ECO:0000256" key="1">
    <source>
        <dbReference type="SAM" id="Phobius"/>
    </source>
</evidence>
<accession>X1A7F0</accession>
<dbReference type="EMBL" id="BART01005653">
    <property type="protein sequence ID" value="GAG68728.1"/>
    <property type="molecule type" value="Genomic_DNA"/>
</dbReference>
<name>X1A7F0_9ZZZZ</name>
<feature type="transmembrane region" description="Helical" evidence="1">
    <location>
        <begin position="55"/>
        <end position="76"/>
    </location>
</feature>
<organism evidence="2">
    <name type="scientific">marine sediment metagenome</name>
    <dbReference type="NCBI Taxonomy" id="412755"/>
    <lineage>
        <taxon>unclassified sequences</taxon>
        <taxon>metagenomes</taxon>
        <taxon>ecological metagenomes</taxon>
    </lineage>
</organism>
<sequence>SEIILLSAFAVWGLIVYQKKPRGKPLFIWGIGLSILLGVGFVFNILILSNMIWQRILYLIPPIIVIGFISYIYKIIKIKKIGTFRMKFIIFIIITFSLLTTYFHEIN</sequence>
<keyword evidence="1" id="KW-1133">Transmembrane helix</keyword>
<comment type="caution">
    <text evidence="2">The sequence shown here is derived from an EMBL/GenBank/DDBJ whole genome shotgun (WGS) entry which is preliminary data.</text>
</comment>
<protein>
    <submittedName>
        <fullName evidence="2">Uncharacterized protein</fullName>
    </submittedName>
</protein>
<feature type="non-terminal residue" evidence="2">
    <location>
        <position position="1"/>
    </location>
</feature>
<evidence type="ECO:0000313" key="2">
    <source>
        <dbReference type="EMBL" id="GAG68728.1"/>
    </source>
</evidence>
<gene>
    <name evidence="2" type="ORF">S01H4_12929</name>
</gene>
<feature type="transmembrane region" description="Helical" evidence="1">
    <location>
        <begin position="26"/>
        <end position="49"/>
    </location>
</feature>
<dbReference type="AlphaFoldDB" id="X1A7F0"/>
<feature type="transmembrane region" description="Helical" evidence="1">
    <location>
        <begin position="88"/>
        <end position="104"/>
    </location>
</feature>
<keyword evidence="1" id="KW-0472">Membrane</keyword>
<proteinExistence type="predicted"/>